<name>A0A2N0NK63_9GLOM</name>
<dbReference type="EMBL" id="LLXJ01005328">
    <property type="protein sequence ID" value="PKB94959.1"/>
    <property type="molecule type" value="Genomic_DNA"/>
</dbReference>
<dbReference type="VEuPathDB" id="FungiDB:RhiirA1_481475"/>
<accession>A0A2N0NK63</accession>
<dbReference type="Proteomes" id="UP000232722">
    <property type="component" value="Unassembled WGS sequence"/>
</dbReference>
<organism evidence="1 2">
    <name type="scientific">Rhizophagus irregularis</name>
    <dbReference type="NCBI Taxonomy" id="588596"/>
    <lineage>
        <taxon>Eukaryota</taxon>
        <taxon>Fungi</taxon>
        <taxon>Fungi incertae sedis</taxon>
        <taxon>Mucoromycota</taxon>
        <taxon>Glomeromycotina</taxon>
        <taxon>Glomeromycetes</taxon>
        <taxon>Glomerales</taxon>
        <taxon>Glomeraceae</taxon>
        <taxon>Rhizophagus</taxon>
    </lineage>
</organism>
<proteinExistence type="predicted"/>
<evidence type="ECO:0000313" key="1">
    <source>
        <dbReference type="EMBL" id="PKB94959.1"/>
    </source>
</evidence>
<dbReference type="VEuPathDB" id="FungiDB:RhiirFUN_024942"/>
<protein>
    <recommendedName>
        <fullName evidence="3">DDE-1 domain-containing protein</fullName>
    </recommendedName>
</protein>
<reference evidence="1 2" key="1">
    <citation type="submission" date="2016-04" db="EMBL/GenBank/DDBJ databases">
        <title>Genome analyses suggest a sexual origin of heterokaryosis in a supposedly ancient asexual fungus.</title>
        <authorList>
            <person name="Ropars J."/>
            <person name="Sedzielewska K."/>
            <person name="Noel J."/>
            <person name="Charron P."/>
            <person name="Farinelli L."/>
            <person name="Marton T."/>
            <person name="Kruger M."/>
            <person name="Pelin A."/>
            <person name="Brachmann A."/>
            <person name="Corradi N."/>
        </authorList>
    </citation>
    <scope>NUCLEOTIDE SEQUENCE [LARGE SCALE GENOMIC DNA]</scope>
    <source>
        <strain evidence="1 2">A5</strain>
    </source>
</reference>
<gene>
    <name evidence="1" type="ORF">RhiirA5_386338</name>
</gene>
<feature type="non-terminal residue" evidence="1">
    <location>
        <position position="1"/>
    </location>
</feature>
<sequence length="200" mass="23124">WILEQIEAGQYIQDLKMSVLQVIQYIIQGWNEVTTETISNCWNHTKILSNTDCLDDIEADNIGAENHIETDDTEADDLVLNEISRMLEIINLPNSMGTKEFLNIPEENIVYEVPEDITEFIEIFKKQSEENTNDLNDLDEIDDSTKIVTVGTNVALKSLNTVHTYLLQQENSNEQIKLVNMIEKFVRKKQTQTTIHQYFV</sequence>
<reference evidence="1 2" key="2">
    <citation type="submission" date="2017-09" db="EMBL/GenBank/DDBJ databases">
        <title>Extensive intraspecific genome diversity in a model arbuscular mycorrhizal fungus.</title>
        <authorList>
            <person name="Chen E.C."/>
            <person name="Morin E."/>
            <person name="Beaudet D."/>
            <person name="Noel J."/>
            <person name="Ndikumana S."/>
            <person name="Charron P."/>
            <person name="St-Onge C."/>
            <person name="Giorgi J."/>
            <person name="Grigoriev I.V."/>
            <person name="Roux C."/>
            <person name="Martin F.M."/>
            <person name="Corradi N."/>
        </authorList>
    </citation>
    <scope>NUCLEOTIDE SEQUENCE [LARGE SCALE GENOMIC DNA]</scope>
    <source>
        <strain evidence="1 2">A5</strain>
    </source>
</reference>
<comment type="caution">
    <text evidence="1">The sequence shown here is derived from an EMBL/GenBank/DDBJ whole genome shotgun (WGS) entry which is preliminary data.</text>
</comment>
<dbReference type="AlphaFoldDB" id="A0A2N0NK63"/>
<evidence type="ECO:0008006" key="3">
    <source>
        <dbReference type="Google" id="ProtNLM"/>
    </source>
</evidence>
<evidence type="ECO:0000313" key="2">
    <source>
        <dbReference type="Proteomes" id="UP000232722"/>
    </source>
</evidence>